<proteinExistence type="predicted"/>
<dbReference type="InParanoid" id="A0A078AUK2"/>
<sequence length="209" mass="24438">MFKDPFAGLFKYVDSLGFKQTPDYELCIKKIVQALGDDQNIDWKMDWSFDGLKWDQTYLSKAHIFKQVLTKQPQKKEDLNRNSIQEGEKEIKEEQNIDNCSKYFSAQVNSNEKEVLNHNGMAPIHEIKQNSILIKPKFKQKAEFSELDILHLKKLSQIIQIELGIDDSEFLEEDIDEDSQAFESQIQTLFEYAKLNQQINANDIRKISN</sequence>
<gene>
    <name evidence="1" type="primary">Contig2146.g2305</name>
    <name evidence="1" type="ORF">STYLEM_13623</name>
</gene>
<reference evidence="1 2" key="1">
    <citation type="submission" date="2014-06" db="EMBL/GenBank/DDBJ databases">
        <authorList>
            <person name="Swart Estienne"/>
        </authorList>
    </citation>
    <scope>NUCLEOTIDE SEQUENCE [LARGE SCALE GENOMIC DNA]</scope>
    <source>
        <strain evidence="1 2">130c</strain>
    </source>
</reference>
<protein>
    <submittedName>
        <fullName evidence="1">Uncharacterized protein</fullName>
    </submittedName>
</protein>
<dbReference type="Gene3D" id="1.10.510.10">
    <property type="entry name" value="Transferase(Phosphotransferase) domain 1"/>
    <property type="match status" value="1"/>
</dbReference>
<evidence type="ECO:0000313" key="1">
    <source>
        <dbReference type="EMBL" id="CDW84558.1"/>
    </source>
</evidence>
<evidence type="ECO:0000313" key="2">
    <source>
        <dbReference type="Proteomes" id="UP000039865"/>
    </source>
</evidence>
<accession>A0A078AUK2</accession>
<dbReference type="Proteomes" id="UP000039865">
    <property type="component" value="Unassembled WGS sequence"/>
</dbReference>
<name>A0A078AUK2_STYLE</name>
<organism evidence="1 2">
    <name type="scientific">Stylonychia lemnae</name>
    <name type="common">Ciliate</name>
    <dbReference type="NCBI Taxonomy" id="5949"/>
    <lineage>
        <taxon>Eukaryota</taxon>
        <taxon>Sar</taxon>
        <taxon>Alveolata</taxon>
        <taxon>Ciliophora</taxon>
        <taxon>Intramacronucleata</taxon>
        <taxon>Spirotrichea</taxon>
        <taxon>Stichotrichia</taxon>
        <taxon>Sporadotrichida</taxon>
        <taxon>Oxytrichidae</taxon>
        <taxon>Stylonychinae</taxon>
        <taxon>Stylonychia</taxon>
    </lineage>
</organism>
<keyword evidence="2" id="KW-1185">Reference proteome</keyword>
<dbReference type="EMBL" id="CCKQ01012926">
    <property type="protein sequence ID" value="CDW84558.1"/>
    <property type="molecule type" value="Genomic_DNA"/>
</dbReference>
<dbReference type="AlphaFoldDB" id="A0A078AUK2"/>